<organism evidence="1">
    <name type="scientific">Puccinia triticina (isolate 1-1 / race 1 (BBBD))</name>
    <name type="common">Brown leaf rust fungus</name>
    <dbReference type="NCBI Taxonomy" id="630390"/>
    <lineage>
        <taxon>Eukaryota</taxon>
        <taxon>Fungi</taxon>
        <taxon>Dikarya</taxon>
        <taxon>Basidiomycota</taxon>
        <taxon>Pucciniomycotina</taxon>
        <taxon>Pucciniomycetes</taxon>
        <taxon>Pucciniales</taxon>
        <taxon>Pucciniaceae</taxon>
        <taxon>Puccinia</taxon>
    </lineage>
</organism>
<dbReference type="EMBL" id="ADAS02000245">
    <property type="protein sequence ID" value="OAV87940.1"/>
    <property type="molecule type" value="Genomic_DNA"/>
</dbReference>
<reference evidence="2 3" key="3">
    <citation type="journal article" date="2017" name="G3 (Bethesda)">
        <title>Comparative analysis highlights variable genome content of wheat rusts and divergence of the mating loci.</title>
        <authorList>
            <person name="Cuomo C.A."/>
            <person name="Bakkeren G."/>
            <person name="Khalil H.B."/>
            <person name="Panwar V."/>
            <person name="Joly D."/>
            <person name="Linning R."/>
            <person name="Sakthikumar S."/>
            <person name="Song X."/>
            <person name="Adiconis X."/>
            <person name="Fan L."/>
            <person name="Goldberg J.M."/>
            <person name="Levin J.Z."/>
            <person name="Young S."/>
            <person name="Zeng Q."/>
            <person name="Anikster Y."/>
            <person name="Bruce M."/>
            <person name="Wang M."/>
            <person name="Yin C."/>
            <person name="McCallum B."/>
            <person name="Szabo L.J."/>
            <person name="Hulbert S."/>
            <person name="Chen X."/>
            <person name="Fellers J.P."/>
        </authorList>
    </citation>
    <scope>NUCLEOTIDE SEQUENCE</scope>
    <source>
        <strain evidence="3">Isolate 1-1 / race 1 (BBBD)</strain>
        <strain evidence="2">isolate 1-1 / race 1 (BBBD)</strain>
    </source>
</reference>
<dbReference type="Proteomes" id="UP000005240">
    <property type="component" value="Unassembled WGS sequence"/>
</dbReference>
<reference evidence="1" key="1">
    <citation type="submission" date="2009-11" db="EMBL/GenBank/DDBJ databases">
        <authorList>
            <consortium name="The Broad Institute Genome Sequencing Platform"/>
            <person name="Ward D."/>
            <person name="Feldgarden M."/>
            <person name="Earl A."/>
            <person name="Young S.K."/>
            <person name="Zeng Q."/>
            <person name="Koehrsen M."/>
            <person name="Alvarado L."/>
            <person name="Berlin A."/>
            <person name="Bochicchio J."/>
            <person name="Borenstein D."/>
            <person name="Chapman S.B."/>
            <person name="Chen Z."/>
            <person name="Engels R."/>
            <person name="Freedman E."/>
            <person name="Gellesch M."/>
            <person name="Goldberg J."/>
            <person name="Griggs A."/>
            <person name="Gujja S."/>
            <person name="Heilman E."/>
            <person name="Heiman D."/>
            <person name="Hepburn T."/>
            <person name="Howarth C."/>
            <person name="Jen D."/>
            <person name="Larson L."/>
            <person name="Lewis B."/>
            <person name="Mehta T."/>
            <person name="Park D."/>
            <person name="Pearson M."/>
            <person name="Roberts A."/>
            <person name="Saif S."/>
            <person name="Shea T."/>
            <person name="Shenoy N."/>
            <person name="Sisk P."/>
            <person name="Stolte C."/>
            <person name="Sykes S."/>
            <person name="Thomson T."/>
            <person name="Walk T."/>
            <person name="White J."/>
            <person name="Yandava C."/>
            <person name="Izard J."/>
            <person name="Baranova O.V."/>
            <person name="Blanton J.M."/>
            <person name="Tanner A.C."/>
            <person name="Dewhirst F.E."/>
            <person name="Haas B."/>
            <person name="Nusbaum C."/>
            <person name="Birren B."/>
        </authorList>
    </citation>
    <scope>NUCLEOTIDE SEQUENCE [LARGE SCALE GENOMIC DNA]</scope>
    <source>
        <strain evidence="1">1-1 BBBD Race 1</strain>
    </source>
</reference>
<protein>
    <submittedName>
        <fullName evidence="1 2">Uncharacterized protein</fullName>
    </submittedName>
</protein>
<gene>
    <name evidence="1" type="ORF">PTTG_09851</name>
</gene>
<proteinExistence type="predicted"/>
<dbReference type="VEuPathDB" id="FungiDB:PTTG_09851"/>
<dbReference type="OrthoDB" id="2516373at2759"/>
<keyword evidence="3" id="KW-1185">Reference proteome</keyword>
<reference evidence="1" key="2">
    <citation type="submission" date="2016-05" db="EMBL/GenBank/DDBJ databases">
        <title>Comparative analysis highlights variable genome content of wheat rusts and divergence of the mating loci.</title>
        <authorList>
            <person name="Cuomo C.A."/>
            <person name="Bakkeren G."/>
            <person name="Szabo L."/>
            <person name="Khalil H."/>
            <person name="Joly D."/>
            <person name="Goldberg J."/>
            <person name="Young S."/>
            <person name="Zeng Q."/>
            <person name="Fellers J."/>
        </authorList>
    </citation>
    <scope>NUCLEOTIDE SEQUENCE [LARGE SCALE GENOMIC DNA]</scope>
    <source>
        <strain evidence="1">1-1 BBBD Race 1</strain>
    </source>
</reference>
<reference evidence="2" key="4">
    <citation type="submission" date="2025-05" db="UniProtKB">
        <authorList>
            <consortium name="EnsemblFungi"/>
        </authorList>
    </citation>
    <scope>IDENTIFICATION</scope>
    <source>
        <strain evidence="2">isolate 1-1 / race 1 (BBBD)</strain>
    </source>
</reference>
<evidence type="ECO:0000313" key="3">
    <source>
        <dbReference type="Proteomes" id="UP000005240"/>
    </source>
</evidence>
<dbReference type="EnsemblFungi" id="PTTG_09851-t43_1">
    <property type="protein sequence ID" value="PTTG_09851-t43_1-p1"/>
    <property type="gene ID" value="PTTG_09851"/>
</dbReference>
<evidence type="ECO:0000313" key="1">
    <source>
        <dbReference type="EMBL" id="OAV87940.1"/>
    </source>
</evidence>
<accession>A0A180G5R0</accession>
<evidence type="ECO:0000313" key="2">
    <source>
        <dbReference type="EnsemblFungi" id="PTTG_09851-t43_1-p1"/>
    </source>
</evidence>
<name>A0A180G5R0_PUCT1</name>
<sequence length="520" mass="56153">MSQFTSYNQANLQASLALSGQIHPALIPPHPYPHPPNTDIQAVYSSTPPVSHMLRPTPSSPAGPGAFHPPAIVNDLSPPYTQAEPQDFEELPAEVVPLPHPPPIQPSLPHHLPLPRFPIAPHNFTCHVSFVLYGSRQNKQKKLVHKAIQSAKNLAFLFDCRTITFASFLEQISVVASRDHSNAARVLDKGTKSSPPTILWTAHINSHKDWPKSAPKPISNHTAFTAWIDAIIGKKAVKEGVHMSMESPAQKLAIAKGNDLLAETVRRNEARAATQASRARARLTQSGSLGTVDDVDSEGDSCDEEFEARAIIKEDVLNKYKRNTGVDPSHPVYPDPTDINRYIILTPGNVALWAKSIEPGVSLLSPPGSIKYYSRKAKGGLPGPSEAEPYMNTADLVATMVQVYHATIGSKPPATPLAPAPVTTGGDYPGPWGNPSVVLGPGSVGDNPGLLMDYLNFAGVSDPADTLDRLMREDINSYTMFAPGYLRKADVEKLGLSVGTLARLCRGVDPYHRSLAHGHP</sequence>
<dbReference type="AlphaFoldDB" id="A0A180G5R0"/>